<keyword evidence="11" id="KW-1185">Reference proteome</keyword>
<dbReference type="GO" id="GO:0046677">
    <property type="term" value="P:response to antibiotic"/>
    <property type="evidence" value="ECO:0007669"/>
    <property type="project" value="UniProtKB-KW"/>
</dbReference>
<reference evidence="10" key="1">
    <citation type="submission" date="2021-01" db="EMBL/GenBank/DDBJ databases">
        <title>Draft genome sequence of Acholeplasmataceae bacterium strain Mahy22.</title>
        <authorList>
            <person name="Watanabe M."/>
            <person name="Kojima H."/>
            <person name="Fukui M."/>
        </authorList>
    </citation>
    <scope>NUCLEOTIDE SEQUENCE</scope>
    <source>
        <strain evidence="10">Mahy22</strain>
    </source>
</reference>
<accession>A0A7U9TH18</accession>
<evidence type="ECO:0000256" key="7">
    <source>
        <dbReference type="ARBA" id="ARBA00022989"/>
    </source>
</evidence>
<evidence type="ECO:0000256" key="8">
    <source>
        <dbReference type="ARBA" id="ARBA00023136"/>
    </source>
</evidence>
<keyword evidence="5" id="KW-1003">Cell membrane</keyword>
<dbReference type="NCBIfam" id="TIGR00797">
    <property type="entry name" value="matE"/>
    <property type="match status" value="1"/>
</dbReference>
<evidence type="ECO:0000256" key="1">
    <source>
        <dbReference type="ARBA" id="ARBA00004651"/>
    </source>
</evidence>
<name>A0A7U9TH18_9MOLU</name>
<dbReference type="GO" id="GO:0015297">
    <property type="term" value="F:antiporter activity"/>
    <property type="evidence" value="ECO:0007669"/>
    <property type="project" value="InterPro"/>
</dbReference>
<evidence type="ECO:0000256" key="6">
    <source>
        <dbReference type="ARBA" id="ARBA00022692"/>
    </source>
</evidence>
<dbReference type="AlphaFoldDB" id="A0A7U9TH18"/>
<dbReference type="RefSeq" id="WP_176238901.1">
    <property type="nucleotide sequence ID" value="NZ_AP024412.1"/>
</dbReference>
<keyword evidence="4" id="KW-0813">Transport</keyword>
<keyword evidence="8" id="KW-0472">Membrane</keyword>
<dbReference type="InterPro" id="IPR045070">
    <property type="entry name" value="MATE_MepA-like"/>
</dbReference>
<organism evidence="10 11">
    <name type="scientific">Mariniplasma anaerobium</name>
    <dbReference type="NCBI Taxonomy" id="2735436"/>
    <lineage>
        <taxon>Bacteria</taxon>
        <taxon>Bacillati</taxon>
        <taxon>Mycoplasmatota</taxon>
        <taxon>Mollicutes</taxon>
        <taxon>Acholeplasmatales</taxon>
        <taxon>Acholeplasmataceae</taxon>
        <taxon>Mariniplasma</taxon>
    </lineage>
</organism>
<dbReference type="Pfam" id="PF01554">
    <property type="entry name" value="MatE"/>
    <property type="match status" value="2"/>
</dbReference>
<sequence length="460" mass="51088">MNKENEKLLREYDVKKLLIKLSIPAIAGMAINALYNLVDALFVAKSAGELAIGGLAFAFPIQMIVFAIGLMIGIGAASVFSRAFGRRDYKKMEDAVNTALRIDIVLATIFTFLAFIFIDDLLVFFGATSENIGFAYDYLSIILIGLVPQSLSMVLNNLTRAESRSKVAMYSLIISAGANIILDPIFIFGFGLGVKGAAIATVIAQFIGLGFIVYKSLDKNSNLKIKLDKWFHIDIQTIREIVVVGFPTFLRNSLGAFLAIVIYKLINKYAVNEPGIYIAIYGVINRVINFVFLPSFGIVQGMVPIVGFNFGARNIKRMKDTILYATKIILIYFVFGFIFIQFLAPTIFTLFSQENDPLFIEYGTYAFRIVSYGFLLVGFQVIVSAVFQALGYPIRAMIITLSRQVLFFIPLVYLLTYVLNDMKGIWFAFAAADILSGIVSLVLLVVEMRAINNMSFTPTM</sequence>
<proteinExistence type="inferred from homology"/>
<keyword evidence="9" id="KW-0046">Antibiotic resistance</keyword>
<evidence type="ECO:0000256" key="4">
    <source>
        <dbReference type="ARBA" id="ARBA00022448"/>
    </source>
</evidence>
<dbReference type="InterPro" id="IPR048279">
    <property type="entry name" value="MdtK-like"/>
</dbReference>
<evidence type="ECO:0000256" key="2">
    <source>
        <dbReference type="ARBA" id="ARBA00008417"/>
    </source>
</evidence>
<comment type="similarity">
    <text evidence="2">Belongs to the multi antimicrobial extrusion (MATE) (TC 2.A.66.1) family. MepA subfamily.</text>
</comment>
<gene>
    <name evidence="10" type="ORF">MPAN_011730</name>
</gene>
<dbReference type="KEGG" id="manr:MPAN_011730"/>
<evidence type="ECO:0000313" key="10">
    <source>
        <dbReference type="EMBL" id="BCR36280.1"/>
    </source>
</evidence>
<dbReference type="GO" id="GO:0042910">
    <property type="term" value="F:xenobiotic transmembrane transporter activity"/>
    <property type="evidence" value="ECO:0007669"/>
    <property type="project" value="InterPro"/>
</dbReference>
<keyword evidence="7" id="KW-1133">Transmembrane helix</keyword>
<protein>
    <recommendedName>
        <fullName evidence="3">Multidrug export protein MepA</fullName>
    </recommendedName>
</protein>
<comment type="subcellular location">
    <subcellularLocation>
        <location evidence="1">Cell membrane</location>
        <topology evidence="1">Multi-pass membrane protein</topology>
    </subcellularLocation>
</comment>
<dbReference type="GO" id="GO:0005886">
    <property type="term" value="C:plasma membrane"/>
    <property type="evidence" value="ECO:0007669"/>
    <property type="project" value="UniProtKB-SubCell"/>
</dbReference>
<dbReference type="Proteomes" id="UP000620133">
    <property type="component" value="Chromosome"/>
</dbReference>
<evidence type="ECO:0000313" key="11">
    <source>
        <dbReference type="Proteomes" id="UP000620133"/>
    </source>
</evidence>
<dbReference type="CDD" id="cd13143">
    <property type="entry name" value="MATE_MepA_like"/>
    <property type="match status" value="1"/>
</dbReference>
<evidence type="ECO:0000256" key="3">
    <source>
        <dbReference type="ARBA" id="ARBA00022106"/>
    </source>
</evidence>
<dbReference type="InterPro" id="IPR051327">
    <property type="entry name" value="MATE_MepA_subfamily"/>
</dbReference>
<dbReference type="PANTHER" id="PTHR43823">
    <property type="entry name" value="SPORULATION PROTEIN YKVU"/>
    <property type="match status" value="1"/>
</dbReference>
<keyword evidence="6" id="KW-0812">Transmembrane</keyword>
<evidence type="ECO:0000256" key="5">
    <source>
        <dbReference type="ARBA" id="ARBA00022475"/>
    </source>
</evidence>
<dbReference type="EMBL" id="AP024412">
    <property type="protein sequence ID" value="BCR36280.1"/>
    <property type="molecule type" value="Genomic_DNA"/>
</dbReference>
<dbReference type="PANTHER" id="PTHR43823:SF3">
    <property type="entry name" value="MULTIDRUG EXPORT PROTEIN MEPA"/>
    <property type="match status" value="1"/>
</dbReference>
<dbReference type="InterPro" id="IPR002528">
    <property type="entry name" value="MATE_fam"/>
</dbReference>
<dbReference type="PIRSF" id="PIRSF006603">
    <property type="entry name" value="DinF"/>
    <property type="match status" value="1"/>
</dbReference>
<evidence type="ECO:0000256" key="9">
    <source>
        <dbReference type="ARBA" id="ARBA00023251"/>
    </source>
</evidence>